<dbReference type="EMBL" id="QNRE01000017">
    <property type="protein sequence ID" value="RBO84226.1"/>
    <property type="molecule type" value="Genomic_DNA"/>
</dbReference>
<dbReference type="Proteomes" id="UP000252586">
    <property type="component" value="Unassembled WGS sequence"/>
</dbReference>
<comment type="caution">
    <text evidence="2">The sequence shown here is derived from an EMBL/GenBank/DDBJ whole genome shotgun (WGS) entry which is preliminary data.</text>
</comment>
<dbReference type="Pfam" id="PF08940">
    <property type="entry name" value="DUF1918"/>
    <property type="match status" value="1"/>
</dbReference>
<gene>
    <name evidence="2" type="ORF">DFR74_11745</name>
</gene>
<feature type="domain" description="DUF1918" evidence="1">
    <location>
        <begin position="12"/>
        <end position="68"/>
    </location>
</feature>
<dbReference type="STRING" id="1210090.GCA_001613185_02318"/>
<sequence length="74" mass="8110">MTQVTTFDNGPMMANIGDRLLVHGHVVGEMDRHAEIIEVRGPEGGPPYLVRFDDGHESLMYPGPDAVIEHPTAD</sequence>
<dbReference type="Gene3D" id="2.30.30.440">
    <property type="entry name" value="Domain of unknown function DUF1918"/>
    <property type="match status" value="1"/>
</dbReference>
<reference evidence="2 3" key="1">
    <citation type="submission" date="2018-06" db="EMBL/GenBank/DDBJ databases">
        <title>Genomic Encyclopedia of Type Strains, Phase IV (KMG-IV): sequencing the most valuable type-strain genomes for metagenomic binning, comparative biology and taxonomic classification.</title>
        <authorList>
            <person name="Goeker M."/>
        </authorList>
    </citation>
    <scope>NUCLEOTIDE SEQUENCE [LARGE SCALE GENOMIC DNA]</scope>
    <source>
        <strain evidence="2 3">DSM 44599</strain>
    </source>
</reference>
<dbReference type="InterPro" id="IPR015035">
    <property type="entry name" value="DUF1918"/>
</dbReference>
<dbReference type="AlphaFoldDB" id="A0A366D2R2"/>
<dbReference type="SUPFAM" id="SSF50118">
    <property type="entry name" value="Cell growth inhibitor/plasmid maintenance toxic component"/>
    <property type="match status" value="1"/>
</dbReference>
<accession>A0A366D2R2</accession>
<evidence type="ECO:0000313" key="3">
    <source>
        <dbReference type="Proteomes" id="UP000252586"/>
    </source>
</evidence>
<proteinExistence type="predicted"/>
<keyword evidence="3" id="KW-1185">Reference proteome</keyword>
<evidence type="ECO:0000259" key="1">
    <source>
        <dbReference type="Pfam" id="PF08940"/>
    </source>
</evidence>
<evidence type="ECO:0000313" key="2">
    <source>
        <dbReference type="EMBL" id="RBO84226.1"/>
    </source>
</evidence>
<organism evidence="2 3">
    <name type="scientific">Nocardia puris</name>
    <dbReference type="NCBI Taxonomy" id="208602"/>
    <lineage>
        <taxon>Bacteria</taxon>
        <taxon>Bacillati</taxon>
        <taxon>Actinomycetota</taxon>
        <taxon>Actinomycetes</taxon>
        <taxon>Mycobacteriales</taxon>
        <taxon>Nocardiaceae</taxon>
        <taxon>Nocardia</taxon>
    </lineage>
</organism>
<name>A0A366D2R2_9NOCA</name>
<protein>
    <submittedName>
        <fullName evidence="2">Uncharacterized protein DUF1918</fullName>
    </submittedName>
</protein>